<evidence type="ECO:0000256" key="2">
    <source>
        <dbReference type="ARBA" id="ARBA00022737"/>
    </source>
</evidence>
<feature type="repeat" description="WD" evidence="3">
    <location>
        <begin position="276"/>
        <end position="313"/>
    </location>
</feature>
<dbReference type="EMBL" id="OVEO01000003">
    <property type="protein sequence ID" value="SPQ95227.1"/>
    <property type="molecule type" value="Genomic_DNA"/>
</dbReference>
<dbReference type="EMBL" id="CDSF01000083">
    <property type="protein sequence ID" value="CEO98203.1"/>
    <property type="molecule type" value="Genomic_DNA"/>
</dbReference>
<dbReference type="OMA" id="LDSSMCL"/>
<dbReference type="PRINTS" id="PR00320">
    <property type="entry name" value="GPROTEINBRPT"/>
</dbReference>
<keyword evidence="2" id="KW-0677">Repeat</keyword>
<dbReference type="Pfam" id="PF00400">
    <property type="entry name" value="WD40"/>
    <property type="match status" value="5"/>
</dbReference>
<dbReference type="SMART" id="SM00320">
    <property type="entry name" value="WD40"/>
    <property type="match status" value="6"/>
</dbReference>
<keyword evidence="1 3" id="KW-0853">WD repeat</keyword>
<dbReference type="InterPro" id="IPR020472">
    <property type="entry name" value="WD40_PAC1"/>
</dbReference>
<dbReference type="InterPro" id="IPR001680">
    <property type="entry name" value="WD40_rpt"/>
</dbReference>
<dbReference type="InterPro" id="IPR036322">
    <property type="entry name" value="WD40_repeat_dom_sf"/>
</dbReference>
<reference evidence="4 6" key="1">
    <citation type="submission" date="2015-02" db="EMBL/GenBank/DDBJ databases">
        <authorList>
            <person name="Chooi Y.-H."/>
        </authorList>
    </citation>
    <scope>NUCLEOTIDE SEQUENCE [LARGE SCALE GENOMIC DNA]</scope>
    <source>
        <strain evidence="4">E3</strain>
    </source>
</reference>
<dbReference type="CDD" id="cd00200">
    <property type="entry name" value="WD40"/>
    <property type="match status" value="1"/>
</dbReference>
<evidence type="ECO:0000256" key="1">
    <source>
        <dbReference type="ARBA" id="ARBA00022574"/>
    </source>
</evidence>
<dbReference type="STRING" id="37360.A0A0G4IS73"/>
<evidence type="ECO:0000313" key="5">
    <source>
        <dbReference type="EMBL" id="SPQ95227.1"/>
    </source>
</evidence>
<dbReference type="AlphaFoldDB" id="A0A0G4IS73"/>
<dbReference type="OrthoDB" id="538223at2759"/>
<dbReference type="Gene3D" id="2.130.10.10">
    <property type="entry name" value="YVTN repeat-like/Quinoprotein amine dehydrogenase"/>
    <property type="match status" value="1"/>
</dbReference>
<gene>
    <name evidence="4" type="ORF">PBRA_006317</name>
    <name evidence="5" type="ORF">PLBR_LOCUS2442</name>
</gene>
<dbReference type="InterPro" id="IPR015943">
    <property type="entry name" value="WD40/YVTN_repeat-like_dom_sf"/>
</dbReference>
<keyword evidence="5" id="KW-0496">Mitochondrion</keyword>
<name>A0A0G4IS73_PLABS</name>
<feature type="repeat" description="WD" evidence="3">
    <location>
        <begin position="10"/>
        <end position="40"/>
    </location>
</feature>
<evidence type="ECO:0000313" key="6">
    <source>
        <dbReference type="Proteomes" id="UP000039324"/>
    </source>
</evidence>
<evidence type="ECO:0000313" key="7">
    <source>
        <dbReference type="Proteomes" id="UP000290189"/>
    </source>
</evidence>
<evidence type="ECO:0000313" key="4">
    <source>
        <dbReference type="EMBL" id="CEO98203.1"/>
    </source>
</evidence>
<evidence type="ECO:0000256" key="3">
    <source>
        <dbReference type="PROSITE-ProRule" id="PRU00221"/>
    </source>
</evidence>
<dbReference type="PANTHER" id="PTHR44090:SF1">
    <property type="entry name" value="SUPERKILLER COMPLEX PROTEIN 8"/>
    <property type="match status" value="1"/>
</dbReference>
<dbReference type="PANTHER" id="PTHR44090">
    <property type="entry name" value="WD REPEAT-CONTAINING PROTEIN 61"/>
    <property type="match status" value="1"/>
</dbReference>
<feature type="repeat" description="WD" evidence="3">
    <location>
        <begin position="227"/>
        <end position="274"/>
    </location>
</feature>
<dbReference type="GO" id="GO:0016593">
    <property type="term" value="C:Cdc73/Paf1 complex"/>
    <property type="evidence" value="ECO:0007669"/>
    <property type="project" value="TreeGrafter"/>
</dbReference>
<accession>A0A0G4IS73</accession>
<dbReference type="PROSITE" id="PS50294">
    <property type="entry name" value="WD_REPEATS_REGION"/>
    <property type="match status" value="3"/>
</dbReference>
<keyword evidence="6" id="KW-1185">Reference proteome</keyword>
<dbReference type="Proteomes" id="UP000039324">
    <property type="component" value="Unassembled WGS sequence"/>
</dbReference>
<dbReference type="PROSITE" id="PS50082">
    <property type="entry name" value="WD_REPEATS_2"/>
    <property type="match status" value="5"/>
</dbReference>
<dbReference type="InterPro" id="IPR051510">
    <property type="entry name" value="SKI8"/>
</dbReference>
<protein>
    <submittedName>
        <fullName evidence="4">Uncharacterized protein</fullName>
    </submittedName>
</protein>
<feature type="repeat" description="WD" evidence="3">
    <location>
        <begin position="184"/>
        <end position="226"/>
    </location>
</feature>
<proteinExistence type="predicted"/>
<dbReference type="SUPFAM" id="SSF50978">
    <property type="entry name" value="WD40 repeat-like"/>
    <property type="match status" value="1"/>
</dbReference>
<geneLocation type="mitochondrion" evidence="5"/>
<feature type="repeat" description="WD" evidence="3">
    <location>
        <begin position="59"/>
        <end position="100"/>
    </location>
</feature>
<organism evidence="4 6">
    <name type="scientific">Plasmodiophora brassicae</name>
    <name type="common">Clubroot disease agent</name>
    <dbReference type="NCBI Taxonomy" id="37360"/>
    <lineage>
        <taxon>Eukaryota</taxon>
        <taxon>Sar</taxon>
        <taxon>Rhizaria</taxon>
        <taxon>Endomyxa</taxon>
        <taxon>Phytomyxea</taxon>
        <taxon>Plasmodiophorida</taxon>
        <taxon>Plasmodiophoridae</taxon>
        <taxon>Plasmodiophora</taxon>
    </lineage>
</organism>
<reference evidence="5 7" key="2">
    <citation type="submission" date="2018-03" db="EMBL/GenBank/DDBJ databases">
        <authorList>
            <person name="Fogelqvist J."/>
        </authorList>
    </citation>
    <scope>NUCLEOTIDE SEQUENCE [LARGE SCALE GENOMIC DNA]</scope>
</reference>
<sequence length="313" mass="32559">MSFLTGARVPNAHSDSIWGVAWSKFGLLTGSLDETVLLWNAGEISRESTAGAAAPIRTFAGHSLAVCSVAVSPDGVLGASSSMDGSITVYDLEQQAQLRKITLGPTKNWTVAMSNKVVATGATDGAISMFTARSGEPVESSMKLSTAFALSVAFNESGDRLAAGGNKGELGIMDPGTGQLVQKMTGHSKGIRCIQFAGADGQTLLTGSEDQTIGIYDVRGGQQVASLAGHNSWVTGVAFPRGPVSAGGVERFASCSCDRSVKIWELRTQEPLHCFDQAHSDLVTGIAFGPAGTNQLVTVSDDASIQFYTVPSH</sequence>
<dbReference type="Proteomes" id="UP000290189">
    <property type="component" value="Unassembled WGS sequence"/>
</dbReference>